<dbReference type="Pfam" id="PF05368">
    <property type="entry name" value="NmrA"/>
    <property type="match status" value="1"/>
</dbReference>
<dbReference type="Proteomes" id="UP001303115">
    <property type="component" value="Unassembled WGS sequence"/>
</dbReference>
<feature type="domain" description="NmrA-like" evidence="3">
    <location>
        <begin position="2"/>
        <end position="303"/>
    </location>
</feature>
<evidence type="ECO:0000313" key="4">
    <source>
        <dbReference type="EMBL" id="KAK4034668.1"/>
    </source>
</evidence>
<keyword evidence="2" id="KW-0521">NADP</keyword>
<keyword evidence="5" id="KW-1185">Reference proteome</keyword>
<dbReference type="SUPFAM" id="SSF51735">
    <property type="entry name" value="NAD(P)-binding Rossmann-fold domains"/>
    <property type="match status" value="1"/>
</dbReference>
<dbReference type="Gene3D" id="3.40.50.720">
    <property type="entry name" value="NAD(P)-binding Rossmann-like Domain"/>
    <property type="match status" value="1"/>
</dbReference>
<reference evidence="5" key="1">
    <citation type="journal article" date="2023" name="Mol. Phylogenet. Evol.">
        <title>Genome-scale phylogeny and comparative genomics of the fungal order Sordariales.</title>
        <authorList>
            <person name="Hensen N."/>
            <person name="Bonometti L."/>
            <person name="Westerberg I."/>
            <person name="Brannstrom I.O."/>
            <person name="Guillou S."/>
            <person name="Cros-Aarteil S."/>
            <person name="Calhoun S."/>
            <person name="Haridas S."/>
            <person name="Kuo A."/>
            <person name="Mondo S."/>
            <person name="Pangilinan J."/>
            <person name="Riley R."/>
            <person name="LaButti K."/>
            <person name="Andreopoulos B."/>
            <person name="Lipzen A."/>
            <person name="Chen C."/>
            <person name="Yan M."/>
            <person name="Daum C."/>
            <person name="Ng V."/>
            <person name="Clum A."/>
            <person name="Steindorff A."/>
            <person name="Ohm R.A."/>
            <person name="Martin F."/>
            <person name="Silar P."/>
            <person name="Natvig D.O."/>
            <person name="Lalanne C."/>
            <person name="Gautier V."/>
            <person name="Ament-Velasquez S.L."/>
            <person name="Kruys A."/>
            <person name="Hutchinson M.I."/>
            <person name="Powell A.J."/>
            <person name="Barry K."/>
            <person name="Miller A.N."/>
            <person name="Grigoriev I.V."/>
            <person name="Debuchy R."/>
            <person name="Gladieux P."/>
            <person name="Hiltunen Thoren M."/>
            <person name="Johannesson H."/>
        </authorList>
    </citation>
    <scope>NUCLEOTIDE SEQUENCE [LARGE SCALE GENOMIC DNA]</scope>
    <source>
        <strain evidence="5">CBS 284.82</strain>
    </source>
</reference>
<gene>
    <name evidence="4" type="ORF">C8A01DRAFT_38876</name>
</gene>
<organism evidence="4 5">
    <name type="scientific">Parachaetomium inaequale</name>
    <dbReference type="NCBI Taxonomy" id="2588326"/>
    <lineage>
        <taxon>Eukaryota</taxon>
        <taxon>Fungi</taxon>
        <taxon>Dikarya</taxon>
        <taxon>Ascomycota</taxon>
        <taxon>Pezizomycotina</taxon>
        <taxon>Sordariomycetes</taxon>
        <taxon>Sordariomycetidae</taxon>
        <taxon>Sordariales</taxon>
        <taxon>Chaetomiaceae</taxon>
        <taxon>Parachaetomium</taxon>
    </lineage>
</organism>
<dbReference type="InterPro" id="IPR008030">
    <property type="entry name" value="NmrA-like"/>
</dbReference>
<dbReference type="AlphaFoldDB" id="A0AAN6PAC9"/>
<accession>A0AAN6PAC9</accession>
<dbReference type="InterPro" id="IPR036291">
    <property type="entry name" value="NAD(P)-bd_dom_sf"/>
</dbReference>
<dbReference type="GO" id="GO:0005634">
    <property type="term" value="C:nucleus"/>
    <property type="evidence" value="ECO:0007669"/>
    <property type="project" value="TreeGrafter"/>
</dbReference>
<protein>
    <recommendedName>
        <fullName evidence="3">NmrA-like domain-containing protein</fullName>
    </recommendedName>
</protein>
<dbReference type="CDD" id="cd05251">
    <property type="entry name" value="NmrA_like_SDR_a"/>
    <property type="match status" value="1"/>
</dbReference>
<name>A0AAN6PAC9_9PEZI</name>
<evidence type="ECO:0000259" key="3">
    <source>
        <dbReference type="Pfam" id="PF05368"/>
    </source>
</evidence>
<comment type="similarity">
    <text evidence="1">Belongs to the NmrA-type oxidoreductase family.</text>
</comment>
<dbReference type="PANTHER" id="PTHR42748:SF11">
    <property type="entry name" value="NMRA-LIKE DOMAIN-CONTAINING PROTEIN"/>
    <property type="match status" value="1"/>
</dbReference>
<proteinExistence type="inferred from homology"/>
<dbReference type="Gene3D" id="3.90.25.10">
    <property type="entry name" value="UDP-galactose 4-epimerase, domain 1"/>
    <property type="match status" value="1"/>
</dbReference>
<dbReference type="InterPro" id="IPR051164">
    <property type="entry name" value="NmrA-like_oxidored"/>
</dbReference>
<evidence type="ECO:0000313" key="5">
    <source>
        <dbReference type="Proteomes" id="UP001303115"/>
    </source>
</evidence>
<dbReference type="PANTHER" id="PTHR42748">
    <property type="entry name" value="NITROGEN METABOLITE REPRESSION PROTEIN NMRA FAMILY MEMBER"/>
    <property type="match status" value="1"/>
</dbReference>
<dbReference type="EMBL" id="MU854470">
    <property type="protein sequence ID" value="KAK4034668.1"/>
    <property type="molecule type" value="Genomic_DNA"/>
</dbReference>
<evidence type="ECO:0000256" key="1">
    <source>
        <dbReference type="ARBA" id="ARBA00006328"/>
    </source>
</evidence>
<evidence type="ECO:0000256" key="2">
    <source>
        <dbReference type="ARBA" id="ARBA00022857"/>
    </source>
</evidence>
<sequence>MSQLLVIVGATGQQGGSVANFVLSDPVLSARYKVRALTRDTTKPAADALRAKGAEVVQADLEDPASLKAAFAGASTVFAATKTVYDEQAKARELRQSKDVADAAVAAGVQYLIYSTQVHCENVSGGKYPVAAYDSKAEAEAYIRSLPIKSAFYAPATFMQNLLAGMAPRPVPDQPAVYAIANIFAGDRPYPWLDVAADAGKFVGAILANPDKFAGKVLYAGSGMATMDEIAAKISAQTNKTVKYVLMSEEKFRAYLPPAAQDAIVNMFLFCSEHGYYGPDSERLVNESIAEVPYKLTSLEEYIAANVKLA</sequence>
<comment type="caution">
    <text evidence="4">The sequence shown here is derived from an EMBL/GenBank/DDBJ whole genome shotgun (WGS) entry which is preliminary data.</text>
</comment>